<evidence type="ECO:0000256" key="3">
    <source>
        <dbReference type="ARBA" id="ARBA00022692"/>
    </source>
</evidence>
<name>A0A0M4JJG8_9MOLU</name>
<dbReference type="Proteomes" id="UP000063919">
    <property type="component" value="Chromosome"/>
</dbReference>
<feature type="transmembrane region" description="Helical" evidence="6">
    <location>
        <begin position="187"/>
        <end position="209"/>
    </location>
</feature>
<dbReference type="STRING" id="362837.SCANT_v1c04300"/>
<dbReference type="AlphaFoldDB" id="A0A0M4JJG8"/>
<evidence type="ECO:0000256" key="2">
    <source>
        <dbReference type="ARBA" id="ARBA00022475"/>
    </source>
</evidence>
<dbReference type="EMBL" id="CP012622">
    <property type="protein sequence ID" value="ALD66336.1"/>
    <property type="molecule type" value="Genomic_DNA"/>
</dbReference>
<sequence>MFRTAVQQVKRNWKISLSTFFIIFISSTFISTFLNIFLSTLGQTEDEFNTAGFAVIYFSMVLLISVIMVKITTNMNFELKRDQYYDLRILGFKNSQIRKIIFYENIIFILPFMILSYIISYPLSMLFIEQLKRDAIFSESFKLIINPIQIIIYILLATLFVLLLLFISTKKINIINTKKIITRKKEIISIIISTIISLFLLASSIGIYISGPTIDGATYLFGGLFLIASIAVIIKPLCKLIIYFLNIVFCKNKTTVFCLKEFEHSKNKLLNISIMYIITAFFASYSFSFLNFKSERPIAYLEIDPNEIYANGLAFLGKIIFIVVGVYSFAMSISSTAIFILENKNTYLSLMIMGYRTSNIIWHIVKQSILLCIITTLFSYIPSLFIIITIDKKIITELMWLWITIPIFVLSTFLITAISIVVPVIKSNKK</sequence>
<feature type="transmembrane region" description="Helical" evidence="6">
    <location>
        <begin position="221"/>
        <end position="249"/>
    </location>
</feature>
<feature type="transmembrane region" description="Helical" evidence="6">
    <location>
        <begin position="361"/>
        <end position="388"/>
    </location>
</feature>
<dbReference type="RefSeq" id="WP_053946097.1">
    <property type="nucleotide sequence ID" value="NZ_CP012622.1"/>
</dbReference>
<gene>
    <name evidence="8" type="ORF">SCANT_v1c04300</name>
</gene>
<dbReference type="PATRIC" id="fig|362837.3.peg.437"/>
<keyword evidence="9" id="KW-1185">Reference proteome</keyword>
<proteinExistence type="predicted"/>
<feature type="transmembrane region" description="Helical" evidence="6">
    <location>
        <begin position="400"/>
        <end position="425"/>
    </location>
</feature>
<evidence type="ECO:0000256" key="4">
    <source>
        <dbReference type="ARBA" id="ARBA00022989"/>
    </source>
</evidence>
<keyword evidence="4 6" id="KW-1133">Transmembrane helix</keyword>
<evidence type="ECO:0000259" key="7">
    <source>
        <dbReference type="Pfam" id="PF02687"/>
    </source>
</evidence>
<keyword evidence="5 6" id="KW-0472">Membrane</keyword>
<dbReference type="GO" id="GO:0005886">
    <property type="term" value="C:plasma membrane"/>
    <property type="evidence" value="ECO:0007669"/>
    <property type="project" value="UniProtKB-SubCell"/>
</dbReference>
<keyword evidence="3 6" id="KW-0812">Transmembrane</keyword>
<evidence type="ECO:0000313" key="9">
    <source>
        <dbReference type="Proteomes" id="UP000063919"/>
    </source>
</evidence>
<feature type="transmembrane region" description="Helical" evidence="6">
    <location>
        <begin position="308"/>
        <end position="341"/>
    </location>
</feature>
<evidence type="ECO:0000256" key="6">
    <source>
        <dbReference type="SAM" id="Phobius"/>
    </source>
</evidence>
<evidence type="ECO:0000256" key="5">
    <source>
        <dbReference type="ARBA" id="ARBA00023136"/>
    </source>
</evidence>
<feature type="domain" description="ABC3 transporter permease C-terminal" evidence="7">
    <location>
        <begin position="319"/>
        <end position="428"/>
    </location>
</feature>
<dbReference type="OrthoDB" id="10021223at2"/>
<dbReference type="InterPro" id="IPR003838">
    <property type="entry name" value="ABC3_permease_C"/>
</dbReference>
<accession>A0A0M4JJG8</accession>
<feature type="domain" description="ABC3 transporter permease C-terminal" evidence="7">
    <location>
        <begin position="56"/>
        <end position="175"/>
    </location>
</feature>
<feature type="transmembrane region" description="Helical" evidence="6">
    <location>
        <begin position="20"/>
        <end position="38"/>
    </location>
</feature>
<feature type="transmembrane region" description="Helical" evidence="6">
    <location>
        <begin position="100"/>
        <end position="123"/>
    </location>
</feature>
<evidence type="ECO:0000256" key="1">
    <source>
        <dbReference type="ARBA" id="ARBA00004651"/>
    </source>
</evidence>
<keyword evidence="2" id="KW-1003">Cell membrane</keyword>
<feature type="transmembrane region" description="Helical" evidence="6">
    <location>
        <begin position="269"/>
        <end position="288"/>
    </location>
</feature>
<feature type="transmembrane region" description="Helical" evidence="6">
    <location>
        <begin position="50"/>
        <end position="71"/>
    </location>
</feature>
<protein>
    <recommendedName>
        <fullName evidence="7">ABC3 transporter permease C-terminal domain-containing protein</fullName>
    </recommendedName>
</protein>
<dbReference type="Pfam" id="PF02687">
    <property type="entry name" value="FtsX"/>
    <property type="match status" value="2"/>
</dbReference>
<reference evidence="8 9" key="1">
    <citation type="journal article" date="2015" name="Genome Announc.">
        <title>Complete Genome Sequence of Spiroplasma cantharicola CC-1T (DSM 21588), a Bacterium Isolated from Soldier Beetle (Cantharis carolinus).</title>
        <authorList>
            <person name="Lo W.S."/>
            <person name="Liu P.Y."/>
            <person name="Kuo C.H."/>
        </authorList>
    </citation>
    <scope>NUCLEOTIDE SEQUENCE [LARGE SCALE GENOMIC DNA]</scope>
    <source>
        <strain evidence="8 9">CC-1</strain>
    </source>
</reference>
<evidence type="ECO:0000313" key="8">
    <source>
        <dbReference type="EMBL" id="ALD66336.1"/>
    </source>
</evidence>
<dbReference type="KEGG" id="scj:SCANT_v1c04300"/>
<organism evidence="8 9">
    <name type="scientific">Spiroplasma cantharicola</name>
    <dbReference type="NCBI Taxonomy" id="362837"/>
    <lineage>
        <taxon>Bacteria</taxon>
        <taxon>Bacillati</taxon>
        <taxon>Mycoplasmatota</taxon>
        <taxon>Mollicutes</taxon>
        <taxon>Entomoplasmatales</taxon>
        <taxon>Spiroplasmataceae</taxon>
        <taxon>Spiroplasma</taxon>
    </lineage>
</organism>
<comment type="subcellular location">
    <subcellularLocation>
        <location evidence="1">Cell membrane</location>
        <topology evidence="1">Multi-pass membrane protein</topology>
    </subcellularLocation>
</comment>
<feature type="transmembrane region" description="Helical" evidence="6">
    <location>
        <begin position="143"/>
        <end position="167"/>
    </location>
</feature>